<dbReference type="Pfam" id="PF04542">
    <property type="entry name" value="Sigma70_r2"/>
    <property type="match status" value="1"/>
</dbReference>
<name>A0ABP8YM65_9MICO</name>
<dbReference type="PANTHER" id="PTHR43133">
    <property type="entry name" value="RNA POLYMERASE ECF-TYPE SIGMA FACTO"/>
    <property type="match status" value="1"/>
</dbReference>
<evidence type="ECO:0000259" key="7">
    <source>
        <dbReference type="Pfam" id="PF08281"/>
    </source>
</evidence>
<evidence type="ECO:0000256" key="3">
    <source>
        <dbReference type="ARBA" id="ARBA00023082"/>
    </source>
</evidence>
<dbReference type="Gene3D" id="1.10.10.10">
    <property type="entry name" value="Winged helix-like DNA-binding domain superfamily/Winged helix DNA-binding domain"/>
    <property type="match status" value="1"/>
</dbReference>
<evidence type="ECO:0000313" key="8">
    <source>
        <dbReference type="EMBL" id="GAA4729916.1"/>
    </source>
</evidence>
<feature type="domain" description="RNA polymerase sigma factor 70 region 4 type 2" evidence="7">
    <location>
        <begin position="127"/>
        <end position="179"/>
    </location>
</feature>
<dbReference type="InterPro" id="IPR007627">
    <property type="entry name" value="RNA_pol_sigma70_r2"/>
</dbReference>
<accession>A0ABP8YM65</accession>
<evidence type="ECO:0000259" key="6">
    <source>
        <dbReference type="Pfam" id="PF04542"/>
    </source>
</evidence>
<reference evidence="9" key="1">
    <citation type="journal article" date="2019" name="Int. J. Syst. Evol. Microbiol.">
        <title>The Global Catalogue of Microorganisms (GCM) 10K type strain sequencing project: providing services to taxonomists for standard genome sequencing and annotation.</title>
        <authorList>
            <consortium name="The Broad Institute Genomics Platform"/>
            <consortium name="The Broad Institute Genome Sequencing Center for Infectious Disease"/>
            <person name="Wu L."/>
            <person name="Ma J."/>
        </authorList>
    </citation>
    <scope>NUCLEOTIDE SEQUENCE [LARGE SCALE GENOMIC DNA]</scope>
    <source>
        <strain evidence="9">JCM 18961</strain>
    </source>
</reference>
<protein>
    <recommendedName>
        <fullName evidence="10">RNA polymerase</fullName>
    </recommendedName>
</protein>
<sequence>MRVIRGEQRTQEGVSRHPDNRVDTVDDRDAELSALFRQHAPRVHAYARRHVEPSQCDDVVSETFLVAWRRPDQVPDEPLPWLLVVARNVIANQRRTARRADQVWFAAVREGWTSTAPSADEAVHERESVLRALGECTRAEREALLLTAWDGLPPAEAAAVADCSVRAFTVRLHRARTRLRAAYAADAAPSTVPPAGEPARTPHLSRAALAQEIS</sequence>
<dbReference type="Proteomes" id="UP001500556">
    <property type="component" value="Unassembled WGS sequence"/>
</dbReference>
<feature type="region of interest" description="Disordered" evidence="5">
    <location>
        <begin position="187"/>
        <end position="214"/>
    </location>
</feature>
<dbReference type="InterPro" id="IPR014284">
    <property type="entry name" value="RNA_pol_sigma-70_dom"/>
</dbReference>
<feature type="region of interest" description="Disordered" evidence="5">
    <location>
        <begin position="1"/>
        <end position="23"/>
    </location>
</feature>
<dbReference type="SUPFAM" id="SSF88659">
    <property type="entry name" value="Sigma3 and sigma4 domains of RNA polymerase sigma factors"/>
    <property type="match status" value="1"/>
</dbReference>
<evidence type="ECO:0008006" key="10">
    <source>
        <dbReference type="Google" id="ProtNLM"/>
    </source>
</evidence>
<evidence type="ECO:0000256" key="5">
    <source>
        <dbReference type="SAM" id="MobiDB-lite"/>
    </source>
</evidence>
<proteinExistence type="inferred from homology"/>
<keyword evidence="2" id="KW-0805">Transcription regulation</keyword>
<comment type="similarity">
    <text evidence="1">Belongs to the sigma-70 factor family. ECF subfamily.</text>
</comment>
<dbReference type="InterPro" id="IPR013249">
    <property type="entry name" value="RNA_pol_sigma70_r4_t2"/>
</dbReference>
<dbReference type="PANTHER" id="PTHR43133:SF25">
    <property type="entry name" value="RNA POLYMERASE SIGMA FACTOR RFAY-RELATED"/>
    <property type="match status" value="1"/>
</dbReference>
<dbReference type="EMBL" id="BAABLO010000012">
    <property type="protein sequence ID" value="GAA4729916.1"/>
    <property type="molecule type" value="Genomic_DNA"/>
</dbReference>
<dbReference type="InterPro" id="IPR036388">
    <property type="entry name" value="WH-like_DNA-bd_sf"/>
</dbReference>
<evidence type="ECO:0000256" key="1">
    <source>
        <dbReference type="ARBA" id="ARBA00010641"/>
    </source>
</evidence>
<dbReference type="Pfam" id="PF08281">
    <property type="entry name" value="Sigma70_r4_2"/>
    <property type="match status" value="1"/>
</dbReference>
<keyword evidence="4" id="KW-0804">Transcription</keyword>
<keyword evidence="9" id="KW-1185">Reference proteome</keyword>
<feature type="domain" description="RNA polymerase sigma-70 region 2" evidence="6">
    <location>
        <begin position="35"/>
        <end position="99"/>
    </location>
</feature>
<dbReference type="InterPro" id="IPR039425">
    <property type="entry name" value="RNA_pol_sigma-70-like"/>
</dbReference>
<dbReference type="InterPro" id="IPR013324">
    <property type="entry name" value="RNA_pol_sigma_r3/r4-like"/>
</dbReference>
<dbReference type="SUPFAM" id="SSF88946">
    <property type="entry name" value="Sigma2 domain of RNA polymerase sigma factors"/>
    <property type="match status" value="1"/>
</dbReference>
<organism evidence="8 9">
    <name type="scientific">Pedococcus ginsenosidimutans</name>
    <dbReference type="NCBI Taxonomy" id="490570"/>
    <lineage>
        <taxon>Bacteria</taxon>
        <taxon>Bacillati</taxon>
        <taxon>Actinomycetota</taxon>
        <taxon>Actinomycetes</taxon>
        <taxon>Micrococcales</taxon>
        <taxon>Intrasporangiaceae</taxon>
        <taxon>Pedococcus</taxon>
    </lineage>
</organism>
<comment type="caution">
    <text evidence="8">The sequence shown here is derived from an EMBL/GenBank/DDBJ whole genome shotgun (WGS) entry which is preliminary data.</text>
</comment>
<keyword evidence="3" id="KW-0731">Sigma factor</keyword>
<gene>
    <name evidence="8" type="ORF">GCM10025782_31140</name>
</gene>
<dbReference type="NCBIfam" id="TIGR02937">
    <property type="entry name" value="sigma70-ECF"/>
    <property type="match status" value="1"/>
</dbReference>
<evidence type="ECO:0000256" key="2">
    <source>
        <dbReference type="ARBA" id="ARBA00023015"/>
    </source>
</evidence>
<evidence type="ECO:0000256" key="4">
    <source>
        <dbReference type="ARBA" id="ARBA00023163"/>
    </source>
</evidence>
<dbReference type="Gene3D" id="1.10.1740.10">
    <property type="match status" value="1"/>
</dbReference>
<dbReference type="InterPro" id="IPR013325">
    <property type="entry name" value="RNA_pol_sigma_r2"/>
</dbReference>
<evidence type="ECO:0000313" key="9">
    <source>
        <dbReference type="Proteomes" id="UP001500556"/>
    </source>
</evidence>